<dbReference type="EMBL" id="CP034433">
    <property type="protein sequence ID" value="AZN35309.1"/>
    <property type="molecule type" value="Genomic_DNA"/>
</dbReference>
<dbReference type="RefSeq" id="WP_125971281.1">
    <property type="nucleotide sequence ID" value="NZ_CP034433.1"/>
</dbReference>
<proteinExistence type="predicted"/>
<keyword evidence="2" id="KW-1185">Reference proteome</keyword>
<reference evidence="1 2" key="1">
    <citation type="submission" date="2018-12" db="EMBL/GenBank/DDBJ databases">
        <title>Complete genome sequence of Iodobacter sp. H11R3.</title>
        <authorList>
            <person name="Bae J.-W."/>
        </authorList>
    </citation>
    <scope>NUCLEOTIDE SEQUENCE [LARGE SCALE GENOMIC DNA]</scope>
    <source>
        <strain evidence="1 2">H11R3</strain>
    </source>
</reference>
<name>A0A3S8ZPA4_9NEIS</name>
<dbReference type="Proteomes" id="UP000282438">
    <property type="component" value="Chromosome"/>
</dbReference>
<organism evidence="1 2">
    <name type="scientific">Iodobacter ciconiae</name>
    <dbReference type="NCBI Taxonomy" id="2496266"/>
    <lineage>
        <taxon>Bacteria</taxon>
        <taxon>Pseudomonadati</taxon>
        <taxon>Pseudomonadota</taxon>
        <taxon>Betaproteobacteria</taxon>
        <taxon>Neisseriales</taxon>
        <taxon>Chitinibacteraceae</taxon>
        <taxon>Iodobacter</taxon>
    </lineage>
</organism>
<protein>
    <submittedName>
        <fullName evidence="1">Uncharacterized protein</fullName>
    </submittedName>
</protein>
<evidence type="ECO:0000313" key="1">
    <source>
        <dbReference type="EMBL" id="AZN35309.1"/>
    </source>
</evidence>
<dbReference type="AlphaFoldDB" id="A0A3S8ZPA4"/>
<evidence type="ECO:0000313" key="2">
    <source>
        <dbReference type="Proteomes" id="UP000282438"/>
    </source>
</evidence>
<gene>
    <name evidence="1" type="ORF">EJO50_01670</name>
</gene>
<sequence>MSFHMVVQSAQSWFRRLGSARIKILLVLLLLMVVFTSLMRLVMCNGGRHDADTRLSAAVRTLPMLVSADYFPRALAGTVIPQDEYLHYAESLSRYCQIAGLRYLYAFKREGEKVLYLLDSASSAREVKKRPYQAFYADTGEHALAALKDGLPRTVTVSDTRGEFHTHLLPVRLADGSYYLLFARLLSWGIFWGYL</sequence>
<dbReference type="KEGG" id="iod:EJO50_01670"/>
<accession>A0A3S8ZPA4</accession>
<dbReference type="OrthoDB" id="9813903at2"/>